<reference evidence="2 3" key="1">
    <citation type="journal article" date="2008" name="Environ. Microbiol.">
        <title>The genome of Erwinia tasmaniensis strain Et1/99, a non-pathogenic bacterium in the genus Erwinia.</title>
        <authorList>
            <person name="Kube M."/>
            <person name="Migdoll A.M."/>
            <person name="Mueller I."/>
            <person name="Kuhl H."/>
            <person name="Beck A."/>
            <person name="Reinhardt R."/>
            <person name="Geider K."/>
        </authorList>
    </citation>
    <scope>NUCLEOTIDE SEQUENCE [LARGE SCALE GENOMIC DNA]</scope>
    <source>
        <strain evidence="3">DSM 17950 / CFBP 7177 / CIP 109463 / NCPPB 4357 / Et1/99</strain>
    </source>
</reference>
<keyword evidence="1" id="KW-0812">Transmembrane</keyword>
<keyword evidence="1" id="KW-1133">Transmembrane helix</keyword>
<dbReference type="AlphaFoldDB" id="B2VDY2"/>
<proteinExistence type="predicted"/>
<name>B2VDY2_ERWT9</name>
<gene>
    <name evidence="2" type="ordered locus">ETA_11280</name>
</gene>
<accession>B2VDY2</accession>
<evidence type="ECO:0000256" key="1">
    <source>
        <dbReference type="SAM" id="Phobius"/>
    </source>
</evidence>
<dbReference type="eggNOG" id="ENOG5031A7P">
    <property type="taxonomic scope" value="Bacteria"/>
</dbReference>
<dbReference type="KEGG" id="eta:ETA_11280"/>
<evidence type="ECO:0000313" key="2">
    <source>
        <dbReference type="EMBL" id="CAO96174.1"/>
    </source>
</evidence>
<keyword evidence="1" id="KW-0472">Membrane</keyword>
<organism evidence="2 3">
    <name type="scientific">Erwinia tasmaniensis (strain DSM 17950 / CFBP 7177 / CIP 109463 / NCPPB 4357 / Et1/99)</name>
    <dbReference type="NCBI Taxonomy" id="465817"/>
    <lineage>
        <taxon>Bacteria</taxon>
        <taxon>Pseudomonadati</taxon>
        <taxon>Pseudomonadota</taxon>
        <taxon>Gammaproteobacteria</taxon>
        <taxon>Enterobacterales</taxon>
        <taxon>Erwiniaceae</taxon>
        <taxon>Erwinia</taxon>
    </lineage>
</organism>
<sequence length="191" mass="21789">MGFKMENRNRLNYSIGIFFLLFASFFPAYVFDYAFYDDYSSLNNILSGNTPSMKWDIESGRPTYAIFRYLAEVSSNGIESFSFLRLISALSVGILGVRIYHFLSRNDIFNSPEKRAFLAVSLCLTPCIQVYTAWATCFPFVISLILALESYSLISSNKITPLRFSSSLLLIFLSFAIYQPTAMAFLVFCFH</sequence>
<dbReference type="EMBL" id="CU468135">
    <property type="protein sequence ID" value="CAO96174.1"/>
    <property type="molecule type" value="Genomic_DNA"/>
</dbReference>
<dbReference type="Proteomes" id="UP000001726">
    <property type="component" value="Chromosome"/>
</dbReference>
<feature type="transmembrane region" description="Helical" evidence="1">
    <location>
        <begin position="83"/>
        <end position="103"/>
    </location>
</feature>
<protein>
    <recommendedName>
        <fullName evidence="4">Glycosyltransferase RgtA/B/C/D-like domain-containing protein</fullName>
    </recommendedName>
</protein>
<feature type="transmembrane region" description="Helical" evidence="1">
    <location>
        <begin position="168"/>
        <end position="190"/>
    </location>
</feature>
<evidence type="ECO:0008006" key="4">
    <source>
        <dbReference type="Google" id="ProtNLM"/>
    </source>
</evidence>
<feature type="transmembrane region" description="Helical" evidence="1">
    <location>
        <begin position="12"/>
        <end position="31"/>
    </location>
</feature>
<dbReference type="HOGENOM" id="CLU_1419530_0_0_6"/>
<keyword evidence="3" id="KW-1185">Reference proteome</keyword>
<evidence type="ECO:0000313" key="3">
    <source>
        <dbReference type="Proteomes" id="UP000001726"/>
    </source>
</evidence>
<feature type="transmembrane region" description="Helical" evidence="1">
    <location>
        <begin position="115"/>
        <end position="148"/>
    </location>
</feature>